<evidence type="ECO:0000313" key="5">
    <source>
        <dbReference type="EMBL" id="CAE1153996.1"/>
    </source>
</evidence>
<evidence type="ECO:0000256" key="3">
    <source>
        <dbReference type="PROSITE-ProRule" id="PRU00023"/>
    </source>
</evidence>
<dbReference type="Pfam" id="PF12796">
    <property type="entry name" value="Ank_2"/>
    <property type="match status" value="2"/>
</dbReference>
<protein>
    <submittedName>
        <fullName evidence="5">ASB12</fullName>
    </submittedName>
</protein>
<dbReference type="PRINTS" id="PR01415">
    <property type="entry name" value="ANKYRIN"/>
</dbReference>
<accession>A0A812AP64</accession>
<name>A0A812AP64_ACAPH</name>
<evidence type="ECO:0000256" key="1">
    <source>
        <dbReference type="ARBA" id="ARBA00022737"/>
    </source>
</evidence>
<dbReference type="AlphaFoldDB" id="A0A812AP64"/>
<proteinExistence type="predicted"/>
<dbReference type="GO" id="GO:0000976">
    <property type="term" value="F:transcription cis-regulatory region binding"/>
    <property type="evidence" value="ECO:0007669"/>
    <property type="project" value="TreeGrafter"/>
</dbReference>
<feature type="repeat" description="ANK" evidence="3">
    <location>
        <begin position="118"/>
        <end position="150"/>
    </location>
</feature>
<organism evidence="5 6">
    <name type="scientific">Acanthosepion pharaonis</name>
    <name type="common">Pharaoh cuttlefish</name>
    <name type="synonym">Sepia pharaonis</name>
    <dbReference type="NCBI Taxonomy" id="158019"/>
    <lineage>
        <taxon>Eukaryota</taxon>
        <taxon>Metazoa</taxon>
        <taxon>Spiralia</taxon>
        <taxon>Lophotrochozoa</taxon>
        <taxon>Mollusca</taxon>
        <taxon>Cephalopoda</taxon>
        <taxon>Coleoidea</taxon>
        <taxon>Decapodiformes</taxon>
        <taxon>Sepiida</taxon>
        <taxon>Sepiina</taxon>
        <taxon>Sepiidae</taxon>
        <taxon>Acanthosepion</taxon>
    </lineage>
</organism>
<dbReference type="GO" id="GO:0005634">
    <property type="term" value="C:nucleus"/>
    <property type="evidence" value="ECO:0007669"/>
    <property type="project" value="TreeGrafter"/>
</dbReference>
<dbReference type="GO" id="GO:0045944">
    <property type="term" value="P:positive regulation of transcription by RNA polymerase II"/>
    <property type="evidence" value="ECO:0007669"/>
    <property type="project" value="TreeGrafter"/>
</dbReference>
<dbReference type="Pfam" id="PF07525">
    <property type="entry name" value="SOCS_box"/>
    <property type="match status" value="1"/>
</dbReference>
<feature type="repeat" description="ANK" evidence="3">
    <location>
        <begin position="156"/>
        <end position="188"/>
    </location>
</feature>
<evidence type="ECO:0000256" key="2">
    <source>
        <dbReference type="ARBA" id="ARBA00023043"/>
    </source>
</evidence>
<dbReference type="Proteomes" id="UP000597762">
    <property type="component" value="Unassembled WGS sequence"/>
</dbReference>
<gene>
    <name evidence="5" type="ORF">SPHA_4083</name>
</gene>
<keyword evidence="6" id="KW-1185">Reference proteome</keyword>
<dbReference type="PANTHER" id="PTHR24193">
    <property type="entry name" value="ANKYRIN REPEAT PROTEIN"/>
    <property type="match status" value="1"/>
</dbReference>
<dbReference type="InterPro" id="IPR002110">
    <property type="entry name" value="Ankyrin_rpt"/>
</dbReference>
<dbReference type="PANTHER" id="PTHR24193:SF121">
    <property type="entry name" value="ADA2A-CONTAINING COMPLEX COMPONENT 3, ISOFORM D"/>
    <property type="match status" value="1"/>
</dbReference>
<keyword evidence="1" id="KW-0677">Repeat</keyword>
<dbReference type="InterPro" id="IPR050663">
    <property type="entry name" value="Ankyrin-SOCS_Box"/>
</dbReference>
<feature type="repeat" description="ANK" evidence="3">
    <location>
        <begin position="52"/>
        <end position="84"/>
    </location>
</feature>
<dbReference type="PROSITE" id="PS50225">
    <property type="entry name" value="SOCS"/>
    <property type="match status" value="1"/>
</dbReference>
<dbReference type="InterPro" id="IPR036770">
    <property type="entry name" value="Ankyrin_rpt-contain_sf"/>
</dbReference>
<dbReference type="PROSITE" id="PS50297">
    <property type="entry name" value="ANK_REP_REGION"/>
    <property type="match status" value="4"/>
</dbReference>
<keyword evidence="2 3" id="KW-0040">ANK repeat</keyword>
<feature type="repeat" description="ANK" evidence="3">
    <location>
        <begin position="85"/>
        <end position="113"/>
    </location>
</feature>
<dbReference type="SUPFAM" id="SSF48403">
    <property type="entry name" value="Ankyrin repeat"/>
    <property type="match status" value="1"/>
</dbReference>
<dbReference type="InterPro" id="IPR001496">
    <property type="entry name" value="SOCS_box"/>
</dbReference>
<dbReference type="EMBL" id="CAHIKZ030000126">
    <property type="protein sequence ID" value="CAE1153996.1"/>
    <property type="molecule type" value="Genomic_DNA"/>
</dbReference>
<feature type="domain" description="SOCS box" evidence="4">
    <location>
        <begin position="244"/>
        <end position="287"/>
    </location>
</feature>
<evidence type="ECO:0000313" key="6">
    <source>
        <dbReference type="Proteomes" id="UP000597762"/>
    </source>
</evidence>
<dbReference type="SMART" id="SM00248">
    <property type="entry name" value="ANK"/>
    <property type="match status" value="4"/>
</dbReference>
<comment type="caution">
    <text evidence="5">The sequence shown here is derived from an EMBL/GenBank/DDBJ whole genome shotgun (WGS) entry which is preliminary data.</text>
</comment>
<dbReference type="Gene3D" id="1.25.40.20">
    <property type="entry name" value="Ankyrin repeat-containing domain"/>
    <property type="match status" value="1"/>
</dbReference>
<dbReference type="PROSITE" id="PS50088">
    <property type="entry name" value="ANK_REPEAT"/>
    <property type="match status" value="4"/>
</dbReference>
<reference evidence="5" key="1">
    <citation type="submission" date="2021-01" db="EMBL/GenBank/DDBJ databases">
        <authorList>
            <person name="Li R."/>
            <person name="Bekaert M."/>
        </authorList>
    </citation>
    <scope>NUCLEOTIDE SEQUENCE</scope>
    <source>
        <strain evidence="5">Farmed</strain>
    </source>
</reference>
<evidence type="ECO:0000259" key="4">
    <source>
        <dbReference type="PROSITE" id="PS50225"/>
    </source>
</evidence>
<dbReference type="OrthoDB" id="5406014at2759"/>
<dbReference type="Gene3D" id="1.10.750.20">
    <property type="entry name" value="SOCS box"/>
    <property type="match status" value="1"/>
</dbReference>
<sequence length="289" mass="32848">MNPIQKLLHPVFDYLGDIEDTELHQATRDSDLDRMRSLFLSESANVNQKNCMGQTALAQAADGGNVDCVRLLLDHGAIIDTSDIKAQTPLFLALRNQHLKVARILLMHGASPDGDLANAATPLCHAAWHGHNEVIKLLLEFGADVNSEHRDVRRLDYQSPLSLAFAYQHLETVKLLLRYGADPNIGGHLYHQAARKKYPLIYTQLLYEFGSNIYRKDNSQAYAWEIDQGQSECAQYLKMVKDHPNSLKAVCRITIRQIVGWKRISRLKELQMLPKFVISYLSYNEYNDC</sequence>